<dbReference type="EMBL" id="CM007654">
    <property type="protein sequence ID" value="ONI14447.1"/>
    <property type="molecule type" value="Genomic_DNA"/>
</dbReference>
<gene>
    <name evidence="1" type="ORF">PRUPE_4G281400</name>
</gene>
<dbReference type="Gramene" id="ONI14447">
    <property type="protein sequence ID" value="ONI14447"/>
    <property type="gene ID" value="PRUPE_4G281400"/>
</dbReference>
<keyword evidence="2" id="KW-1185">Reference proteome</keyword>
<dbReference type="AlphaFoldDB" id="A0A251PSA1"/>
<reference evidence="1 2" key="1">
    <citation type="journal article" date="2013" name="Nat. Genet.">
        <title>The high-quality draft genome of peach (Prunus persica) identifies unique patterns of genetic diversity, domestication and genome evolution.</title>
        <authorList>
            <consortium name="International Peach Genome Initiative"/>
            <person name="Verde I."/>
            <person name="Abbott A.G."/>
            <person name="Scalabrin S."/>
            <person name="Jung S."/>
            <person name="Shu S."/>
            <person name="Marroni F."/>
            <person name="Zhebentyayeva T."/>
            <person name="Dettori M.T."/>
            <person name="Grimwood J."/>
            <person name="Cattonaro F."/>
            <person name="Zuccolo A."/>
            <person name="Rossini L."/>
            <person name="Jenkins J."/>
            <person name="Vendramin E."/>
            <person name="Meisel L.A."/>
            <person name="Decroocq V."/>
            <person name="Sosinski B."/>
            <person name="Prochnik S."/>
            <person name="Mitros T."/>
            <person name="Policriti A."/>
            <person name="Cipriani G."/>
            <person name="Dondini L."/>
            <person name="Ficklin S."/>
            <person name="Goodstein D.M."/>
            <person name="Xuan P."/>
            <person name="Del Fabbro C."/>
            <person name="Aramini V."/>
            <person name="Copetti D."/>
            <person name="Gonzalez S."/>
            <person name="Horner D.S."/>
            <person name="Falchi R."/>
            <person name="Lucas S."/>
            <person name="Mica E."/>
            <person name="Maldonado J."/>
            <person name="Lazzari B."/>
            <person name="Bielenberg D."/>
            <person name="Pirona R."/>
            <person name="Miculan M."/>
            <person name="Barakat A."/>
            <person name="Testolin R."/>
            <person name="Stella A."/>
            <person name="Tartarini S."/>
            <person name="Tonutti P."/>
            <person name="Arus P."/>
            <person name="Orellana A."/>
            <person name="Wells C."/>
            <person name="Main D."/>
            <person name="Vizzotto G."/>
            <person name="Silva H."/>
            <person name="Salamini F."/>
            <person name="Schmutz J."/>
            <person name="Morgante M."/>
            <person name="Rokhsar D.S."/>
        </authorList>
    </citation>
    <scope>NUCLEOTIDE SEQUENCE [LARGE SCALE GENOMIC DNA]</scope>
    <source>
        <strain evidence="2">cv. Nemared</strain>
    </source>
</reference>
<accession>A0A251PSA1</accession>
<name>A0A251PSA1_PRUPE</name>
<organism evidence="1 2">
    <name type="scientific">Prunus persica</name>
    <name type="common">Peach</name>
    <name type="synonym">Amygdalus persica</name>
    <dbReference type="NCBI Taxonomy" id="3760"/>
    <lineage>
        <taxon>Eukaryota</taxon>
        <taxon>Viridiplantae</taxon>
        <taxon>Streptophyta</taxon>
        <taxon>Embryophyta</taxon>
        <taxon>Tracheophyta</taxon>
        <taxon>Spermatophyta</taxon>
        <taxon>Magnoliopsida</taxon>
        <taxon>eudicotyledons</taxon>
        <taxon>Gunneridae</taxon>
        <taxon>Pentapetalae</taxon>
        <taxon>rosids</taxon>
        <taxon>fabids</taxon>
        <taxon>Rosales</taxon>
        <taxon>Rosaceae</taxon>
        <taxon>Amygdaloideae</taxon>
        <taxon>Amygdaleae</taxon>
        <taxon>Prunus</taxon>
    </lineage>
</organism>
<proteinExistence type="predicted"/>
<evidence type="ECO:0000313" key="1">
    <source>
        <dbReference type="EMBL" id="ONI14447.1"/>
    </source>
</evidence>
<sequence>MSLHLFHSPLHSEVLSTRYAHQYVLDIGYILDWHLYRKRLPIQHITERWNIAIRNQHWDAFGINCFYHPRTCYFVPTRA</sequence>
<dbReference type="Proteomes" id="UP000006882">
    <property type="component" value="Chromosome G4"/>
</dbReference>
<protein>
    <submittedName>
        <fullName evidence="1">Uncharacterized protein</fullName>
    </submittedName>
</protein>
<evidence type="ECO:0000313" key="2">
    <source>
        <dbReference type="Proteomes" id="UP000006882"/>
    </source>
</evidence>